<dbReference type="RefSeq" id="WP_137641251.1">
    <property type="nucleotide sequence ID" value="NZ_BJDK01000046.1"/>
</dbReference>
<keyword evidence="9" id="KW-0378">Hydrolase</keyword>
<evidence type="ECO:0000256" key="13">
    <source>
        <dbReference type="ARBA" id="ARBA00023285"/>
    </source>
</evidence>
<evidence type="ECO:0000256" key="3">
    <source>
        <dbReference type="ARBA" id="ARBA00005130"/>
    </source>
</evidence>
<keyword evidence="7" id="KW-0028">Amino-acid biosynthesis</keyword>
<evidence type="ECO:0000313" key="17">
    <source>
        <dbReference type="Proteomes" id="UP001596253"/>
    </source>
</evidence>
<evidence type="ECO:0000256" key="1">
    <source>
        <dbReference type="ARBA" id="ARBA00001941"/>
    </source>
</evidence>
<evidence type="ECO:0000256" key="6">
    <source>
        <dbReference type="ARBA" id="ARBA00016853"/>
    </source>
</evidence>
<keyword evidence="8" id="KW-0479">Metal-binding</keyword>
<dbReference type="SUPFAM" id="SSF55031">
    <property type="entry name" value="Bacterial exopeptidase dimerisation domain"/>
    <property type="match status" value="1"/>
</dbReference>
<evidence type="ECO:0000256" key="4">
    <source>
        <dbReference type="ARBA" id="ARBA00006247"/>
    </source>
</evidence>
<protein>
    <recommendedName>
        <fullName evidence="6">Probable succinyl-diaminopimelate desuccinylase</fullName>
        <ecNumber evidence="5">3.5.1.18</ecNumber>
    </recommendedName>
</protein>
<dbReference type="NCBIfam" id="NF006365">
    <property type="entry name" value="PRK08588.1"/>
    <property type="match status" value="1"/>
</dbReference>
<keyword evidence="11" id="KW-0220">Diaminopimelate biosynthesis</keyword>
<keyword evidence="13" id="KW-0170">Cobalt</keyword>
<dbReference type="SUPFAM" id="SSF53187">
    <property type="entry name" value="Zn-dependent exopeptidases"/>
    <property type="match status" value="1"/>
</dbReference>
<dbReference type="InterPro" id="IPR001261">
    <property type="entry name" value="ArgE/DapE_CS"/>
</dbReference>
<evidence type="ECO:0000256" key="7">
    <source>
        <dbReference type="ARBA" id="ARBA00022605"/>
    </source>
</evidence>
<evidence type="ECO:0000256" key="12">
    <source>
        <dbReference type="ARBA" id="ARBA00023154"/>
    </source>
</evidence>
<dbReference type="NCBIfam" id="TIGR01910">
    <property type="entry name" value="DapE-ArgE"/>
    <property type="match status" value="1"/>
</dbReference>
<dbReference type="EMBL" id="JBHSSD010000049">
    <property type="protein sequence ID" value="MFC6165367.1"/>
    <property type="molecule type" value="Genomic_DNA"/>
</dbReference>
<dbReference type="InterPro" id="IPR010182">
    <property type="entry name" value="ArgE/DapE"/>
</dbReference>
<dbReference type="PANTHER" id="PTHR43808:SF8">
    <property type="entry name" value="PEPTIDASE M20 DIMERISATION DOMAIN-CONTAINING PROTEIN"/>
    <property type="match status" value="1"/>
</dbReference>
<comment type="pathway">
    <text evidence="3">Amino-acid biosynthesis; L-lysine biosynthesis via DAP pathway; LL-2,6-diaminopimelate from (S)-tetrahydrodipicolinate (succinylase route): step 3/3.</text>
</comment>
<dbReference type="InterPro" id="IPR050072">
    <property type="entry name" value="Peptidase_M20A"/>
</dbReference>
<evidence type="ECO:0000256" key="9">
    <source>
        <dbReference type="ARBA" id="ARBA00022801"/>
    </source>
</evidence>
<dbReference type="InterPro" id="IPR002933">
    <property type="entry name" value="Peptidase_M20"/>
</dbReference>
<dbReference type="Gene3D" id="3.30.70.360">
    <property type="match status" value="1"/>
</dbReference>
<feature type="domain" description="Peptidase M20 dimerisation" evidence="15">
    <location>
        <begin position="173"/>
        <end position="280"/>
    </location>
</feature>
<dbReference type="CDD" id="cd08659">
    <property type="entry name" value="M20_ArgE_DapE-like"/>
    <property type="match status" value="1"/>
</dbReference>
<dbReference type="Pfam" id="PF07687">
    <property type="entry name" value="M20_dimer"/>
    <property type="match status" value="1"/>
</dbReference>
<keyword evidence="17" id="KW-1185">Reference proteome</keyword>
<comment type="similarity">
    <text evidence="4">Belongs to the peptidase M20A family.</text>
</comment>
<reference evidence="17" key="1">
    <citation type="journal article" date="2019" name="Int. J. Syst. Evol. Microbiol.">
        <title>The Global Catalogue of Microorganisms (GCM) 10K type strain sequencing project: providing services to taxonomists for standard genome sequencing and annotation.</title>
        <authorList>
            <consortium name="The Broad Institute Genomics Platform"/>
            <consortium name="The Broad Institute Genome Sequencing Center for Infectious Disease"/>
            <person name="Wu L."/>
            <person name="Ma J."/>
        </authorList>
    </citation>
    <scope>NUCLEOTIDE SEQUENCE [LARGE SCALE GENOMIC DNA]</scope>
    <source>
        <strain evidence="17">CCM 8932</strain>
    </source>
</reference>
<evidence type="ECO:0000256" key="8">
    <source>
        <dbReference type="ARBA" id="ARBA00022723"/>
    </source>
</evidence>
<gene>
    <name evidence="16" type="ORF">ACFP3T_11845</name>
</gene>
<evidence type="ECO:0000256" key="11">
    <source>
        <dbReference type="ARBA" id="ARBA00022915"/>
    </source>
</evidence>
<evidence type="ECO:0000256" key="14">
    <source>
        <dbReference type="ARBA" id="ARBA00051301"/>
    </source>
</evidence>
<evidence type="ECO:0000256" key="2">
    <source>
        <dbReference type="ARBA" id="ARBA00001947"/>
    </source>
</evidence>
<evidence type="ECO:0000313" key="16">
    <source>
        <dbReference type="EMBL" id="MFC6165367.1"/>
    </source>
</evidence>
<evidence type="ECO:0000256" key="10">
    <source>
        <dbReference type="ARBA" id="ARBA00022833"/>
    </source>
</evidence>
<dbReference type="InterPro" id="IPR011650">
    <property type="entry name" value="Peptidase_M20_dimer"/>
</dbReference>
<name>A0ABW1R9R3_9LACO</name>
<dbReference type="EC" id="3.5.1.18" evidence="5"/>
<comment type="cofactor">
    <cofactor evidence="2">
        <name>Zn(2+)</name>
        <dbReference type="ChEBI" id="CHEBI:29105"/>
    </cofactor>
</comment>
<dbReference type="Gene3D" id="3.40.630.10">
    <property type="entry name" value="Zn peptidases"/>
    <property type="match status" value="1"/>
</dbReference>
<dbReference type="PROSITE" id="PS00758">
    <property type="entry name" value="ARGE_DAPE_CPG2_1"/>
    <property type="match status" value="1"/>
</dbReference>
<organism evidence="16 17">
    <name type="scientific">Lactiplantibacillus dongliensis</name>
    <dbReference type="NCBI Taxonomy" id="2559919"/>
    <lineage>
        <taxon>Bacteria</taxon>
        <taxon>Bacillati</taxon>
        <taxon>Bacillota</taxon>
        <taxon>Bacilli</taxon>
        <taxon>Lactobacillales</taxon>
        <taxon>Lactobacillaceae</taxon>
        <taxon>Lactiplantibacillus</taxon>
    </lineage>
</organism>
<accession>A0ABW1R9R3</accession>
<comment type="catalytic activity">
    <reaction evidence="14">
        <text>N-succinyl-(2S,6S)-2,6-diaminopimelate + H2O = (2S,6S)-2,6-diaminopimelate + succinate</text>
        <dbReference type="Rhea" id="RHEA:22608"/>
        <dbReference type="ChEBI" id="CHEBI:15377"/>
        <dbReference type="ChEBI" id="CHEBI:30031"/>
        <dbReference type="ChEBI" id="CHEBI:57609"/>
        <dbReference type="ChEBI" id="CHEBI:58087"/>
        <dbReference type="EC" id="3.5.1.18"/>
    </reaction>
</comment>
<dbReference type="Proteomes" id="UP001596253">
    <property type="component" value="Unassembled WGS sequence"/>
</dbReference>
<evidence type="ECO:0000259" key="15">
    <source>
        <dbReference type="Pfam" id="PF07687"/>
    </source>
</evidence>
<dbReference type="PANTHER" id="PTHR43808">
    <property type="entry name" value="ACETYLORNITHINE DEACETYLASE"/>
    <property type="match status" value="1"/>
</dbReference>
<dbReference type="Pfam" id="PF01546">
    <property type="entry name" value="Peptidase_M20"/>
    <property type="match status" value="1"/>
</dbReference>
<dbReference type="InterPro" id="IPR036264">
    <property type="entry name" value="Bact_exopeptidase_dim_dom"/>
</dbReference>
<proteinExistence type="inferred from homology"/>
<evidence type="ECO:0000256" key="5">
    <source>
        <dbReference type="ARBA" id="ARBA00011921"/>
    </source>
</evidence>
<comment type="cofactor">
    <cofactor evidence="1">
        <name>Co(2+)</name>
        <dbReference type="ChEBI" id="CHEBI:48828"/>
    </cofactor>
</comment>
<keyword evidence="10" id="KW-0862">Zinc</keyword>
<sequence length="382" mass="41395">MAVFSDQEKVKILADLIKIKSVNDDETEVAQYLQRLFADHGIQATLMPLSATRSNLVAEIGTTGPVLGISGHMDVVTPGDVTKWDSDPFTLTERDGKLYGRGATDMKSGLAAMVIAMIEIQAAGTLTTGRIRLMATVAEEVGEMGSQAFYRQGTMADVDALLIGEPSGYNIAYAHKGSVDIRITSQGQAAHSSMPEQGYNALDPLIEVLYQAKHAFQDSDRHSDLLGKLGFNNTVVQGGNQVNSIPATAETEINIRTIPEFDNATAIAWLQKLVDQQNAQGAQLAMTVFMSQSPVESPKESPLSDLAAKLGEPYAGEPIPKVAIPAVTDASNLLKDKAHDFPFIMFGPGNMTPHQVNENVDRQMYLDFIKLYEQLFVSYLTA</sequence>
<keyword evidence="12" id="KW-0457">Lysine biosynthesis</keyword>
<comment type="caution">
    <text evidence="16">The sequence shown here is derived from an EMBL/GenBank/DDBJ whole genome shotgun (WGS) entry which is preliminary data.</text>
</comment>